<dbReference type="Proteomes" id="UP000053820">
    <property type="component" value="Unassembled WGS sequence"/>
</dbReference>
<feature type="compositionally biased region" description="Low complexity" evidence="1">
    <location>
        <begin position="407"/>
        <end position="446"/>
    </location>
</feature>
<evidence type="ECO:0000313" key="4">
    <source>
        <dbReference type="Proteomes" id="UP000053820"/>
    </source>
</evidence>
<gene>
    <name evidence="3" type="ORF">HYDPIDRAFT_31186</name>
</gene>
<feature type="region of interest" description="Disordered" evidence="1">
    <location>
        <begin position="407"/>
        <end position="520"/>
    </location>
</feature>
<dbReference type="HOGENOM" id="CLU_494368_0_0_1"/>
<feature type="region of interest" description="Disordered" evidence="1">
    <location>
        <begin position="274"/>
        <end position="303"/>
    </location>
</feature>
<name>A0A0C9VU94_9AGAM</name>
<dbReference type="EMBL" id="KN839861">
    <property type="protein sequence ID" value="KIJ61580.1"/>
    <property type="molecule type" value="Genomic_DNA"/>
</dbReference>
<protein>
    <recommendedName>
        <fullName evidence="5">Carbohydrate-binding module family 13 protein</fullName>
    </recommendedName>
</protein>
<evidence type="ECO:0000313" key="3">
    <source>
        <dbReference type="EMBL" id="KIJ61580.1"/>
    </source>
</evidence>
<proteinExistence type="predicted"/>
<sequence>MVQTSLYTLAGLISAASLALAGSYTATYTPQDAPYNSEQGQTGYNQCGTGYNQTSECQNAYLNAVQDFCIWAPPEPGPGSAIGSTEQIEVAWCMKSGYGTRLIPDGTITGAHLVVTPDYVQVTGVGNLTNINVPAGDDGGELDPHGATGEGNPIGGLVFSSAFGQLEQIHEWTNFVSDSEFCFRACKPGPNAAEMCQHIYDVMGCDWNMPANYDAGVFEACVGDSAQPMGVYGSSTFSQGQPATPAAHPIPSSSSCTTYSTISNGQGVLIGGVTSTSSKPLSTTVRSQYHSGTNRHSRHFTPSVSTIPTATTITFPSSPTLSSVSLSLVDSTQVPTSSSASFLPSSSDASSFSQHSSSRHSSFDHSSFSSQHMSSQHSSFIPSSSHLQSSSFSHSFSSHSHSSFLSPTLSSPSSQASSSPSHSSFVPSSSLSPDSSSHSSSSYSSSAPPEIYTSPSSFHSLPPPSSSTDSTSTASTSSIPSSNPQTQIGSQCPIRTQGTPAKSGSSTGAGGAQTTGNTGAASTVPLVGWERLILTIFAVVVGSSVGALVVL</sequence>
<feature type="compositionally biased region" description="Low complexity" evidence="1">
    <location>
        <begin position="454"/>
        <end position="486"/>
    </location>
</feature>
<feature type="chain" id="PRO_5002215437" description="Carbohydrate-binding module family 13 protein" evidence="2">
    <location>
        <begin position="22"/>
        <end position="551"/>
    </location>
</feature>
<reference evidence="3 4" key="1">
    <citation type="submission" date="2014-04" db="EMBL/GenBank/DDBJ databases">
        <title>Evolutionary Origins and Diversification of the Mycorrhizal Mutualists.</title>
        <authorList>
            <consortium name="DOE Joint Genome Institute"/>
            <consortium name="Mycorrhizal Genomics Consortium"/>
            <person name="Kohler A."/>
            <person name="Kuo A."/>
            <person name="Nagy L.G."/>
            <person name="Floudas D."/>
            <person name="Copeland A."/>
            <person name="Barry K.W."/>
            <person name="Cichocki N."/>
            <person name="Veneault-Fourrey C."/>
            <person name="LaButti K."/>
            <person name="Lindquist E.A."/>
            <person name="Lipzen A."/>
            <person name="Lundell T."/>
            <person name="Morin E."/>
            <person name="Murat C."/>
            <person name="Riley R."/>
            <person name="Ohm R."/>
            <person name="Sun H."/>
            <person name="Tunlid A."/>
            <person name="Henrissat B."/>
            <person name="Grigoriev I.V."/>
            <person name="Hibbett D.S."/>
            <person name="Martin F."/>
        </authorList>
    </citation>
    <scope>NUCLEOTIDE SEQUENCE [LARGE SCALE GENOMIC DNA]</scope>
    <source>
        <strain evidence="3 4">MD-312</strain>
    </source>
</reference>
<evidence type="ECO:0000256" key="1">
    <source>
        <dbReference type="SAM" id="MobiDB-lite"/>
    </source>
</evidence>
<dbReference type="AlphaFoldDB" id="A0A0C9VU94"/>
<accession>A0A0C9VU94</accession>
<feature type="compositionally biased region" description="Polar residues" evidence="1">
    <location>
        <begin position="274"/>
        <end position="292"/>
    </location>
</feature>
<evidence type="ECO:0000256" key="2">
    <source>
        <dbReference type="SAM" id="SignalP"/>
    </source>
</evidence>
<feature type="signal peptide" evidence="2">
    <location>
        <begin position="1"/>
        <end position="21"/>
    </location>
</feature>
<organism evidence="3 4">
    <name type="scientific">Hydnomerulius pinastri MD-312</name>
    <dbReference type="NCBI Taxonomy" id="994086"/>
    <lineage>
        <taxon>Eukaryota</taxon>
        <taxon>Fungi</taxon>
        <taxon>Dikarya</taxon>
        <taxon>Basidiomycota</taxon>
        <taxon>Agaricomycotina</taxon>
        <taxon>Agaricomycetes</taxon>
        <taxon>Agaricomycetidae</taxon>
        <taxon>Boletales</taxon>
        <taxon>Boletales incertae sedis</taxon>
        <taxon>Leucogyrophana</taxon>
    </lineage>
</organism>
<keyword evidence="2" id="KW-0732">Signal</keyword>
<keyword evidence="4" id="KW-1185">Reference proteome</keyword>
<feature type="compositionally biased region" description="Polar residues" evidence="1">
    <location>
        <begin position="487"/>
        <end position="497"/>
    </location>
</feature>
<dbReference type="OrthoDB" id="2564904at2759"/>
<evidence type="ECO:0008006" key="5">
    <source>
        <dbReference type="Google" id="ProtNLM"/>
    </source>
</evidence>